<comment type="caution">
    <text evidence="2">The sequence shown here is derived from an EMBL/GenBank/DDBJ whole genome shotgun (WGS) entry which is preliminary data.</text>
</comment>
<dbReference type="PANTHER" id="PTHR42928">
    <property type="entry name" value="TRICARBOXYLATE-BINDING PROTEIN"/>
    <property type="match status" value="1"/>
</dbReference>
<organism evidence="2 3">
    <name type="scientific">Natronocella acetinitrilica</name>
    <dbReference type="NCBI Taxonomy" id="414046"/>
    <lineage>
        <taxon>Bacteria</taxon>
        <taxon>Pseudomonadati</taxon>
        <taxon>Pseudomonadota</taxon>
        <taxon>Gammaproteobacteria</taxon>
        <taxon>Chromatiales</taxon>
        <taxon>Ectothiorhodospiraceae</taxon>
        <taxon>Natronocella</taxon>
    </lineage>
</organism>
<dbReference type="RefSeq" id="WP_253477484.1">
    <property type="nucleotide sequence ID" value="NZ_JALJXV010000004.1"/>
</dbReference>
<protein>
    <submittedName>
        <fullName evidence="2">Tripartite-type tricarboxylate transporter receptor subunit TctC</fullName>
    </submittedName>
</protein>
<dbReference type="SUPFAM" id="SSF53850">
    <property type="entry name" value="Periplasmic binding protein-like II"/>
    <property type="match status" value="1"/>
</dbReference>
<name>A0AAE3G495_9GAMM</name>
<evidence type="ECO:0000313" key="2">
    <source>
        <dbReference type="EMBL" id="MCP1674903.1"/>
    </source>
</evidence>
<dbReference type="Proteomes" id="UP001205843">
    <property type="component" value="Unassembled WGS sequence"/>
</dbReference>
<comment type="similarity">
    <text evidence="1">Belongs to the UPF0065 (bug) family.</text>
</comment>
<dbReference type="PANTHER" id="PTHR42928:SF3">
    <property type="entry name" value="UPF0065 PROTEIN YFLP"/>
    <property type="match status" value="1"/>
</dbReference>
<dbReference type="Pfam" id="PF03401">
    <property type="entry name" value="TctC"/>
    <property type="match status" value="1"/>
</dbReference>
<dbReference type="Gene3D" id="3.40.190.10">
    <property type="entry name" value="Periplasmic binding protein-like II"/>
    <property type="match status" value="1"/>
</dbReference>
<evidence type="ECO:0000313" key="3">
    <source>
        <dbReference type="Proteomes" id="UP001205843"/>
    </source>
</evidence>
<sequence>MNIPAVNAESDITGIEDALAHIRDNGARIGMTPTSTDHFFWVMFLNAAGIPLDEVRLIGYPDTGSQVPALLANEIDFTMLNLPSGGSFFEDGSFRPIGVAHDERPGRLPDTPTIQEQGLEVLHSTNRGLFAPLGTAPERIEIIAEAFRRALENEELVERITNEFGSVVNFLPPDEYQEFLDNSQESLGVVAREIDFDQ</sequence>
<keyword evidence="2" id="KW-0675">Receptor</keyword>
<dbReference type="Gene3D" id="3.40.190.150">
    <property type="entry name" value="Bordetella uptake gene, domain 1"/>
    <property type="match status" value="1"/>
</dbReference>
<dbReference type="InterPro" id="IPR042100">
    <property type="entry name" value="Bug_dom1"/>
</dbReference>
<dbReference type="AlphaFoldDB" id="A0AAE3G495"/>
<proteinExistence type="inferred from homology"/>
<keyword evidence="3" id="KW-1185">Reference proteome</keyword>
<gene>
    <name evidence="2" type="ORF">J2T57_002041</name>
</gene>
<dbReference type="InterPro" id="IPR005064">
    <property type="entry name" value="BUG"/>
</dbReference>
<evidence type="ECO:0000256" key="1">
    <source>
        <dbReference type="ARBA" id="ARBA00006987"/>
    </source>
</evidence>
<dbReference type="EMBL" id="JALJXV010000004">
    <property type="protein sequence ID" value="MCP1674903.1"/>
    <property type="molecule type" value="Genomic_DNA"/>
</dbReference>
<reference evidence="2" key="1">
    <citation type="submission" date="2022-03" db="EMBL/GenBank/DDBJ databases">
        <title>Genomic Encyclopedia of Type Strains, Phase III (KMG-III): the genomes of soil and plant-associated and newly described type strains.</title>
        <authorList>
            <person name="Whitman W."/>
        </authorList>
    </citation>
    <scope>NUCLEOTIDE SEQUENCE</scope>
    <source>
        <strain evidence="2">ANL 6-2</strain>
    </source>
</reference>
<accession>A0AAE3G495</accession>